<evidence type="ECO:0000256" key="1">
    <source>
        <dbReference type="SAM" id="MobiDB-lite"/>
    </source>
</evidence>
<dbReference type="PANTHER" id="PTHR24024">
    <property type="entry name" value="PULMONARY SURFACTANT-ASSOCIATED PROTEIN A"/>
    <property type="match status" value="1"/>
</dbReference>
<reference evidence="2" key="1">
    <citation type="submission" date="2021-10" db="EMBL/GenBank/DDBJ databases">
        <title>Tropical sea cucumber genome reveals ecological adaptation and Cuvierian tubules defense mechanism.</title>
        <authorList>
            <person name="Chen T."/>
        </authorList>
    </citation>
    <scope>NUCLEOTIDE SEQUENCE</scope>
    <source>
        <strain evidence="2">Nanhai2018</strain>
        <tissue evidence="2">Muscle</tissue>
    </source>
</reference>
<organism evidence="2 3">
    <name type="scientific">Holothuria leucospilota</name>
    <name type="common">Black long sea cucumber</name>
    <name type="synonym">Mertensiothuria leucospilota</name>
    <dbReference type="NCBI Taxonomy" id="206669"/>
    <lineage>
        <taxon>Eukaryota</taxon>
        <taxon>Metazoa</taxon>
        <taxon>Echinodermata</taxon>
        <taxon>Eleutherozoa</taxon>
        <taxon>Echinozoa</taxon>
        <taxon>Holothuroidea</taxon>
        <taxon>Aspidochirotacea</taxon>
        <taxon>Aspidochirotida</taxon>
        <taxon>Holothuriidae</taxon>
        <taxon>Holothuria</taxon>
    </lineage>
</organism>
<dbReference type="GO" id="GO:0005615">
    <property type="term" value="C:extracellular space"/>
    <property type="evidence" value="ECO:0007669"/>
    <property type="project" value="TreeGrafter"/>
</dbReference>
<dbReference type="PANTHER" id="PTHR24024:SF18">
    <property type="entry name" value="SHORT-CHAIN COLLAGEN C4-LIKE"/>
    <property type="match status" value="1"/>
</dbReference>
<gene>
    <name evidence="2" type="ORF">HOLleu_08971</name>
</gene>
<dbReference type="EMBL" id="JAIZAY010000003">
    <property type="protein sequence ID" value="KAJ8045866.1"/>
    <property type="molecule type" value="Genomic_DNA"/>
</dbReference>
<proteinExistence type="predicted"/>
<feature type="region of interest" description="Disordered" evidence="1">
    <location>
        <begin position="1"/>
        <end position="20"/>
    </location>
</feature>
<name>A0A9Q1CID1_HOLLE</name>
<feature type="compositionally biased region" description="Polar residues" evidence="1">
    <location>
        <begin position="1"/>
        <end position="13"/>
    </location>
</feature>
<evidence type="ECO:0000313" key="3">
    <source>
        <dbReference type="Proteomes" id="UP001152320"/>
    </source>
</evidence>
<keyword evidence="3" id="KW-1185">Reference proteome</keyword>
<dbReference type="OrthoDB" id="6086925at2759"/>
<comment type="caution">
    <text evidence="2">The sequence shown here is derived from an EMBL/GenBank/DDBJ whole genome shotgun (WGS) entry which is preliminary data.</text>
</comment>
<accession>A0A9Q1CID1</accession>
<evidence type="ECO:0000313" key="2">
    <source>
        <dbReference type="EMBL" id="KAJ8045866.1"/>
    </source>
</evidence>
<sequence length="142" mass="15521">MPDNPVYTTTEAGESNDRSKLKSTQLYGAGFPPFQPFHDNRKDITCAVCRAPRRSTVLMIPGRNVCPSEDWTLEYEGYLAAPRINLERAEFICVDGTPEGYPGTAGHHPSPSELHPVESVCGGLPCPPYVNGYELSCAVCTM</sequence>
<protein>
    <submittedName>
        <fullName evidence="2">Uncharacterized protein</fullName>
    </submittedName>
</protein>
<dbReference type="Proteomes" id="UP001152320">
    <property type="component" value="Chromosome 3"/>
</dbReference>
<dbReference type="InterPro" id="IPR051077">
    <property type="entry name" value="Ca-dependent_lectin"/>
</dbReference>
<dbReference type="AlphaFoldDB" id="A0A9Q1CID1"/>